<reference evidence="8" key="1">
    <citation type="submission" date="2015-07" db="EMBL/GenBank/DDBJ databases">
        <title>Draft genome sequence of the purine-degrading Gottschalkia purinilyticum DSM 1384 (formerly Clostridium purinilyticum).</title>
        <authorList>
            <person name="Poehlein A."/>
            <person name="Schiel-Bengelsdorf B."/>
            <person name="Bengelsdorf F.R."/>
            <person name="Daniel R."/>
            <person name="Duerre P."/>
        </authorList>
    </citation>
    <scope>NUCLEOTIDE SEQUENCE [LARGE SCALE GENOMIC DNA]</scope>
    <source>
        <strain evidence="8">DSM 1384</strain>
    </source>
</reference>
<evidence type="ECO:0000313" key="8">
    <source>
        <dbReference type="Proteomes" id="UP000037267"/>
    </source>
</evidence>
<keyword evidence="3 6" id="KW-0812">Transmembrane</keyword>
<keyword evidence="8" id="KW-1185">Reference proteome</keyword>
<keyword evidence="5 6" id="KW-0472">Membrane</keyword>
<dbReference type="EMBL" id="LGSS01000001">
    <property type="protein sequence ID" value="KNF09866.1"/>
    <property type="molecule type" value="Genomic_DNA"/>
</dbReference>
<feature type="transmembrane region" description="Helical" evidence="6">
    <location>
        <begin position="69"/>
        <end position="85"/>
    </location>
</feature>
<evidence type="ECO:0000313" key="7">
    <source>
        <dbReference type="EMBL" id="KNF09866.1"/>
    </source>
</evidence>
<dbReference type="Proteomes" id="UP000037267">
    <property type="component" value="Unassembled WGS sequence"/>
</dbReference>
<evidence type="ECO:0000256" key="6">
    <source>
        <dbReference type="SAM" id="Phobius"/>
    </source>
</evidence>
<organism evidence="7 8">
    <name type="scientific">Gottschalkia purinilytica</name>
    <name type="common">Clostridium purinilyticum</name>
    <dbReference type="NCBI Taxonomy" id="1503"/>
    <lineage>
        <taxon>Bacteria</taxon>
        <taxon>Bacillati</taxon>
        <taxon>Bacillota</taxon>
        <taxon>Tissierellia</taxon>
        <taxon>Tissierellales</taxon>
        <taxon>Gottschalkiaceae</taxon>
        <taxon>Gottschalkia</taxon>
    </lineage>
</organism>
<keyword evidence="4 6" id="KW-1133">Transmembrane helix</keyword>
<feature type="transmembrane region" description="Helical" evidence="6">
    <location>
        <begin position="146"/>
        <end position="167"/>
    </location>
</feature>
<accession>A0A0L0WEK2</accession>
<dbReference type="RefSeq" id="WP_050353613.1">
    <property type="nucleotide sequence ID" value="NZ_LGSS01000001.1"/>
</dbReference>
<feature type="transmembrane region" description="Helical" evidence="6">
    <location>
        <begin position="91"/>
        <end position="110"/>
    </location>
</feature>
<evidence type="ECO:0000256" key="2">
    <source>
        <dbReference type="ARBA" id="ARBA00022475"/>
    </source>
</evidence>
<dbReference type="GO" id="GO:0005886">
    <property type="term" value="C:plasma membrane"/>
    <property type="evidence" value="ECO:0007669"/>
    <property type="project" value="UniProtKB-SubCell"/>
</dbReference>
<proteinExistence type="predicted"/>
<comment type="caution">
    <text evidence="7">The sequence shown here is derived from an EMBL/GenBank/DDBJ whole genome shotgun (WGS) entry which is preliminary data.</text>
</comment>
<keyword evidence="2" id="KW-1003">Cell membrane</keyword>
<dbReference type="Pfam" id="PF06081">
    <property type="entry name" value="ArAE_1"/>
    <property type="match status" value="1"/>
</dbReference>
<feature type="transmembrane region" description="Helical" evidence="6">
    <location>
        <begin position="117"/>
        <end position="134"/>
    </location>
</feature>
<dbReference type="InterPro" id="IPR010343">
    <property type="entry name" value="ArAE_1"/>
</dbReference>
<evidence type="ECO:0000256" key="4">
    <source>
        <dbReference type="ARBA" id="ARBA00022989"/>
    </source>
</evidence>
<dbReference type="OrthoDB" id="1653617at2"/>
<dbReference type="AlphaFoldDB" id="A0A0L0WEK2"/>
<comment type="subcellular location">
    <subcellularLocation>
        <location evidence="1">Cell membrane</location>
        <topology evidence="1">Multi-pass membrane protein</topology>
    </subcellularLocation>
</comment>
<evidence type="ECO:0000256" key="3">
    <source>
        <dbReference type="ARBA" id="ARBA00022692"/>
    </source>
</evidence>
<dbReference type="PANTHER" id="PTHR30509:SF9">
    <property type="entry name" value="MULTIDRUG RESISTANCE PROTEIN MDTO"/>
    <property type="match status" value="1"/>
</dbReference>
<sequence length="177" mass="19663">MINNSFKTLKKLNIPKIGLRNIKTSISVVACLFLFRIINRPHPLYACIAAIICTKDTVHNSFEIAKERLIGTMIGGVIGGLFLQVNDKVDFWGSYEIVIGLGIVIVIYCCNLINKKGATSISCVVFLFVLTNFIDSPSHSPFTYALSRTLDTAIGIILSLIINKYFFPLNVDEKEES</sequence>
<gene>
    <name evidence="7" type="ORF">CLPU_1c00310</name>
</gene>
<evidence type="ECO:0000256" key="5">
    <source>
        <dbReference type="ARBA" id="ARBA00023136"/>
    </source>
</evidence>
<dbReference type="PANTHER" id="PTHR30509">
    <property type="entry name" value="P-HYDROXYBENZOIC ACID EFFLUX PUMP SUBUNIT-RELATED"/>
    <property type="match status" value="1"/>
</dbReference>
<protein>
    <submittedName>
        <fullName evidence="7">Putative membrane protein</fullName>
    </submittedName>
</protein>
<evidence type="ECO:0000256" key="1">
    <source>
        <dbReference type="ARBA" id="ARBA00004651"/>
    </source>
</evidence>
<name>A0A0L0WEK2_GOTPU</name>